<evidence type="ECO:0000313" key="3">
    <source>
        <dbReference type="Proteomes" id="UP000663828"/>
    </source>
</evidence>
<gene>
    <name evidence="2" type="ORF">EDS130_LOCUS38021</name>
    <name evidence="1" type="ORF">XAT740_LOCUS23758</name>
</gene>
<accession>A0A814WHS2</accession>
<evidence type="ECO:0000313" key="1">
    <source>
        <dbReference type="EMBL" id="CAF1202545.1"/>
    </source>
</evidence>
<keyword evidence="3" id="KW-1185">Reference proteome</keyword>
<dbReference type="Proteomes" id="UP000663828">
    <property type="component" value="Unassembled WGS sequence"/>
</dbReference>
<dbReference type="AlphaFoldDB" id="A0A814WHS2"/>
<comment type="caution">
    <text evidence="1">The sequence shown here is derived from an EMBL/GenBank/DDBJ whole genome shotgun (WGS) entry which is preliminary data.</text>
</comment>
<dbReference type="EMBL" id="CAJNOJ010000387">
    <property type="protein sequence ID" value="CAF1428285.1"/>
    <property type="molecule type" value="Genomic_DNA"/>
</dbReference>
<name>A0A814WHS2_ADIRI</name>
<protein>
    <submittedName>
        <fullName evidence="1">Uncharacterized protein</fullName>
    </submittedName>
</protein>
<dbReference type="EMBL" id="CAJNOR010001809">
    <property type="protein sequence ID" value="CAF1202545.1"/>
    <property type="molecule type" value="Genomic_DNA"/>
</dbReference>
<evidence type="ECO:0000313" key="2">
    <source>
        <dbReference type="EMBL" id="CAF1428285.1"/>
    </source>
</evidence>
<organism evidence="1 3">
    <name type="scientific">Adineta ricciae</name>
    <name type="common">Rotifer</name>
    <dbReference type="NCBI Taxonomy" id="249248"/>
    <lineage>
        <taxon>Eukaryota</taxon>
        <taxon>Metazoa</taxon>
        <taxon>Spiralia</taxon>
        <taxon>Gnathifera</taxon>
        <taxon>Rotifera</taxon>
        <taxon>Eurotatoria</taxon>
        <taxon>Bdelloidea</taxon>
        <taxon>Adinetida</taxon>
        <taxon>Adinetidae</taxon>
        <taxon>Adineta</taxon>
    </lineage>
</organism>
<reference evidence="1" key="1">
    <citation type="submission" date="2021-02" db="EMBL/GenBank/DDBJ databases">
        <authorList>
            <person name="Nowell W R."/>
        </authorList>
    </citation>
    <scope>NUCLEOTIDE SEQUENCE</scope>
</reference>
<sequence>MKTDGSSELLEILKRYYLEKWKQIPIEWFQNFTTWHQSQEDVAQYEAVLLRSAEYGMKFLKTCPAFSIVLQIVFVFDDDVITEDNVFYDIWSSFTMYGYDAALDQSNKYLIPSIKKKYNNAYDNVLFYALWEYFREPMVNLYNECKIKLRRNLLHITLNSLAKLGWNGGLEDNCVIEFILEVQYKNLISKHKKYLIGNQLSNKTITSKIPSNSDTPSYVPSSKFAGNGWEMTGTYV</sequence>
<dbReference type="Proteomes" id="UP000663852">
    <property type="component" value="Unassembled WGS sequence"/>
</dbReference>
<proteinExistence type="predicted"/>
<dbReference type="OrthoDB" id="10217340at2759"/>